<gene>
    <name evidence="2" type="ORF">TCIL3000_1_1870</name>
</gene>
<dbReference type="InterPro" id="IPR001810">
    <property type="entry name" value="F-box_dom"/>
</dbReference>
<sequence>MSMEEECRGVQLNGAINVKALVEGTTEGMASMLSTGSSPALTNSLLSTPALECSTLGDSSPIRTEYVAARQKVRTRDAPFSSRGIVATDVKAYESSLFVKLQSPSCSNGTQCEEPVHTLEGFSHDNISEECSTASTTNVSQNSVASLHDIPETVLRGVLPYLCLPEVVALLRTSKKLNGLTREYFAVNEQRVMRIPVFDTRSFMQYRPERKPQTCKAAPEGPAPKIPGVKPIRLYFGNQRRDVYPSALRRLLRFIAPDLLITHMEGHANSGTGRGKGCAWVVVPSVAEAKRLLLLSGRIFLDVNSDGEEVYMFGPLTCRKWLHNYAEHVTEVTPRQNHLPRQPMVVSIPKKENVNTRKMLEPYLYDLPAPKAVAKGEAKQDEPSLWRGDTFSFPFESKESEWSYYLTGSLYVHYWTEARTDVSQWKWSHNVYTSTVWTGTSRYRHEPYVYDPLRDPTSIYPLQEVDICELQ</sequence>
<dbReference type="EMBL" id="HE575314">
    <property type="protein sequence ID" value="CCC89419.1"/>
    <property type="molecule type" value="Genomic_DNA"/>
</dbReference>
<dbReference type="VEuPathDB" id="TriTrypDB:TcIL3000_1_1870"/>
<name>G0UJ69_TRYCI</name>
<feature type="domain" description="F-box" evidence="1">
    <location>
        <begin position="144"/>
        <end position="195"/>
    </location>
</feature>
<protein>
    <recommendedName>
        <fullName evidence="1">F-box domain-containing protein</fullName>
    </recommendedName>
</protein>
<accession>G0UJ69</accession>
<dbReference type="AlphaFoldDB" id="G0UJ69"/>
<proteinExistence type="predicted"/>
<dbReference type="PANTHER" id="PTHR37561">
    <property type="entry name" value="F-BOX DOMAIN-CONTAINING PROTEIN"/>
    <property type="match status" value="1"/>
</dbReference>
<dbReference type="PROSITE" id="PS50181">
    <property type="entry name" value="FBOX"/>
    <property type="match status" value="1"/>
</dbReference>
<reference evidence="2" key="1">
    <citation type="journal article" date="2012" name="Proc. Natl. Acad. Sci. U.S.A.">
        <title>Antigenic diversity is generated by distinct evolutionary mechanisms in African trypanosome species.</title>
        <authorList>
            <person name="Jackson A.P."/>
            <person name="Berry A."/>
            <person name="Aslett M."/>
            <person name="Allison H.C."/>
            <person name="Burton P."/>
            <person name="Vavrova-Anderson J."/>
            <person name="Brown R."/>
            <person name="Browne H."/>
            <person name="Corton N."/>
            <person name="Hauser H."/>
            <person name="Gamble J."/>
            <person name="Gilderthorp R."/>
            <person name="Marcello L."/>
            <person name="McQuillan J."/>
            <person name="Otto T.D."/>
            <person name="Quail M.A."/>
            <person name="Sanders M.J."/>
            <person name="van Tonder A."/>
            <person name="Ginger M.L."/>
            <person name="Field M.C."/>
            <person name="Barry J.D."/>
            <person name="Hertz-Fowler C."/>
            <person name="Berriman M."/>
        </authorList>
    </citation>
    <scope>NUCLEOTIDE SEQUENCE</scope>
    <source>
        <strain evidence="2">IL3000</strain>
    </source>
</reference>
<dbReference type="PANTHER" id="PTHR37561:SF3">
    <property type="entry name" value="F-BOX DOMAIN-CONTAINING PROTEIN"/>
    <property type="match status" value="1"/>
</dbReference>
<evidence type="ECO:0000259" key="1">
    <source>
        <dbReference type="PROSITE" id="PS50181"/>
    </source>
</evidence>
<evidence type="ECO:0000313" key="2">
    <source>
        <dbReference type="EMBL" id="CCC89419.1"/>
    </source>
</evidence>
<organism evidence="2">
    <name type="scientific">Trypanosoma congolense (strain IL3000)</name>
    <dbReference type="NCBI Taxonomy" id="1068625"/>
    <lineage>
        <taxon>Eukaryota</taxon>
        <taxon>Discoba</taxon>
        <taxon>Euglenozoa</taxon>
        <taxon>Kinetoplastea</taxon>
        <taxon>Metakinetoplastina</taxon>
        <taxon>Trypanosomatida</taxon>
        <taxon>Trypanosomatidae</taxon>
        <taxon>Trypanosoma</taxon>
        <taxon>Nannomonas</taxon>
    </lineage>
</organism>